<keyword evidence="2" id="KW-0238">DNA-binding</keyword>
<accession>A0ABN0WTK7</accession>
<dbReference type="InterPro" id="IPR036388">
    <property type="entry name" value="WH-like_DNA-bd_sf"/>
</dbReference>
<keyword evidence="6" id="KW-1185">Reference proteome</keyword>
<dbReference type="InterPro" id="IPR036390">
    <property type="entry name" value="WH_DNA-bd_sf"/>
</dbReference>
<protein>
    <submittedName>
        <fullName evidence="5">YafY family protein</fullName>
    </submittedName>
</protein>
<dbReference type="EMBL" id="BAAABW010000013">
    <property type="protein sequence ID" value="GAA0346257.1"/>
    <property type="molecule type" value="Genomic_DNA"/>
</dbReference>
<dbReference type="PROSITE" id="PS51000">
    <property type="entry name" value="HTH_DEOR_2"/>
    <property type="match status" value="1"/>
</dbReference>
<feature type="domain" description="HTH deoR-type" evidence="4">
    <location>
        <begin position="11"/>
        <end position="66"/>
    </location>
</feature>
<dbReference type="Pfam" id="PF08279">
    <property type="entry name" value="HTH_11"/>
    <property type="match status" value="1"/>
</dbReference>
<evidence type="ECO:0000259" key="4">
    <source>
        <dbReference type="PROSITE" id="PS51000"/>
    </source>
</evidence>
<dbReference type="InterPro" id="IPR057727">
    <property type="entry name" value="WCX_dom"/>
</dbReference>
<dbReference type="Proteomes" id="UP001500063">
    <property type="component" value="Unassembled WGS sequence"/>
</dbReference>
<reference evidence="5 6" key="1">
    <citation type="journal article" date="2019" name="Int. J. Syst. Evol. Microbiol.">
        <title>The Global Catalogue of Microorganisms (GCM) 10K type strain sequencing project: providing services to taxonomists for standard genome sequencing and annotation.</title>
        <authorList>
            <consortium name="The Broad Institute Genomics Platform"/>
            <consortium name="The Broad Institute Genome Sequencing Center for Infectious Disease"/>
            <person name="Wu L."/>
            <person name="Ma J."/>
        </authorList>
    </citation>
    <scope>NUCLEOTIDE SEQUENCE [LARGE SCALE GENOMIC DNA]</scope>
    <source>
        <strain evidence="5 6">JCM 4565</strain>
    </source>
</reference>
<proteinExistence type="predicted"/>
<comment type="caution">
    <text evidence="5">The sequence shown here is derived from an EMBL/GenBank/DDBJ whole genome shotgun (WGS) entry which is preliminary data.</text>
</comment>
<dbReference type="CDD" id="cd00090">
    <property type="entry name" value="HTH_ARSR"/>
    <property type="match status" value="1"/>
</dbReference>
<organism evidence="5 6">
    <name type="scientific">Streptomyces blastmyceticus</name>
    <dbReference type="NCBI Taxonomy" id="68180"/>
    <lineage>
        <taxon>Bacteria</taxon>
        <taxon>Bacillati</taxon>
        <taxon>Actinomycetota</taxon>
        <taxon>Actinomycetes</taxon>
        <taxon>Kitasatosporales</taxon>
        <taxon>Streptomycetaceae</taxon>
        <taxon>Streptomyces</taxon>
    </lineage>
</organism>
<dbReference type="InterPro" id="IPR001034">
    <property type="entry name" value="DeoR_HTH"/>
</dbReference>
<dbReference type="PANTHER" id="PTHR34580">
    <property type="match status" value="1"/>
</dbReference>
<dbReference type="Gene3D" id="1.10.10.10">
    <property type="entry name" value="Winged helix-like DNA-binding domain superfamily/Winged helix DNA-binding domain"/>
    <property type="match status" value="1"/>
</dbReference>
<dbReference type="PANTHER" id="PTHR34580:SF3">
    <property type="entry name" value="PROTEIN PAFB"/>
    <property type="match status" value="1"/>
</dbReference>
<dbReference type="InterPro" id="IPR028349">
    <property type="entry name" value="PafC-like"/>
</dbReference>
<evidence type="ECO:0000256" key="2">
    <source>
        <dbReference type="ARBA" id="ARBA00023125"/>
    </source>
</evidence>
<dbReference type="InterPro" id="IPR011991">
    <property type="entry name" value="ArsR-like_HTH"/>
</dbReference>
<evidence type="ECO:0000256" key="3">
    <source>
        <dbReference type="ARBA" id="ARBA00023163"/>
    </source>
</evidence>
<dbReference type="PROSITE" id="PS52050">
    <property type="entry name" value="WYL"/>
    <property type="match status" value="1"/>
</dbReference>
<keyword evidence="1" id="KW-0805">Transcription regulation</keyword>
<dbReference type="InterPro" id="IPR013196">
    <property type="entry name" value="HTH_11"/>
</dbReference>
<gene>
    <name evidence="5" type="ORF">GCM10010319_23340</name>
</gene>
<dbReference type="InterPro" id="IPR026881">
    <property type="entry name" value="WYL_dom"/>
</dbReference>
<name>A0ABN0WTK7_9ACTN</name>
<dbReference type="InterPro" id="IPR018356">
    <property type="entry name" value="Tscrpt_reg_HTH_DeoR_CS"/>
</dbReference>
<evidence type="ECO:0000256" key="1">
    <source>
        <dbReference type="ARBA" id="ARBA00023015"/>
    </source>
</evidence>
<dbReference type="Pfam" id="PF13280">
    <property type="entry name" value="WYL"/>
    <property type="match status" value="1"/>
</dbReference>
<evidence type="ECO:0000313" key="5">
    <source>
        <dbReference type="EMBL" id="GAA0346257.1"/>
    </source>
</evidence>
<keyword evidence="3" id="KW-0804">Transcription</keyword>
<dbReference type="SUPFAM" id="SSF46785">
    <property type="entry name" value="Winged helix' DNA-binding domain"/>
    <property type="match status" value="1"/>
</dbReference>
<dbReference type="Pfam" id="PF25583">
    <property type="entry name" value="WCX"/>
    <property type="match status" value="1"/>
</dbReference>
<sequence>MGWDAPGMSDTPGRLLRLLSLLQSPREWPGHELAERLGVSPRTIRRDVDRLRELGYPVHATQGNTGGYRLTAGTAIPPLLLDDDEAVAIAIGLRTAAAGSVTGIEETSVRALAKLEQVLPSRLRRRVTVLQEAAVAIPQGGPSADAEHLALLAAACVTHEKVRFTYRAANGQETRRLAEPHSLVAAGRRWYLVAHDCDRADWRTFRLDRLTDLLRTGARVPARELPGGVDAATWVSTTLSGTAGHRALLLVHAPAEQVADRVPATLGVVEPVDDHTCRLLTGADSLEYLAYRIAVLGFDFDVLDPPELVPHLRTLGERVLRAAHTAEQAGDAR</sequence>
<evidence type="ECO:0000313" key="6">
    <source>
        <dbReference type="Proteomes" id="UP001500063"/>
    </source>
</evidence>
<dbReference type="PIRSF" id="PIRSF016838">
    <property type="entry name" value="PafC"/>
    <property type="match status" value="1"/>
</dbReference>
<dbReference type="PROSITE" id="PS00894">
    <property type="entry name" value="HTH_DEOR_1"/>
    <property type="match status" value="1"/>
</dbReference>
<dbReference type="InterPro" id="IPR051534">
    <property type="entry name" value="CBASS_pafABC_assoc_protein"/>
</dbReference>